<proteinExistence type="predicted"/>
<keyword evidence="3" id="KW-1185">Reference proteome</keyword>
<dbReference type="Proteomes" id="UP001056201">
    <property type="component" value="Chromosome 2"/>
</dbReference>
<dbReference type="Pfam" id="PF14341">
    <property type="entry name" value="PilX_N"/>
    <property type="match status" value="1"/>
</dbReference>
<dbReference type="RefSeq" id="WP_250197934.1">
    <property type="nucleotide sequence ID" value="NZ_CP097636.1"/>
</dbReference>
<evidence type="ECO:0000313" key="2">
    <source>
        <dbReference type="EMBL" id="URI09711.1"/>
    </source>
</evidence>
<gene>
    <name evidence="2" type="ORF">MW290_29630</name>
</gene>
<name>A0ABY4SFD0_AQUTE</name>
<organism evidence="2 3">
    <name type="scientific">Aquincola tertiaricarbonis</name>
    <dbReference type="NCBI Taxonomy" id="391953"/>
    <lineage>
        <taxon>Bacteria</taxon>
        <taxon>Pseudomonadati</taxon>
        <taxon>Pseudomonadota</taxon>
        <taxon>Betaproteobacteria</taxon>
        <taxon>Burkholderiales</taxon>
        <taxon>Sphaerotilaceae</taxon>
        <taxon>Aquincola</taxon>
    </lineage>
</organism>
<sequence length="189" mass="20409">MMRPRDQQGVTLIVVLVLLLVMLLGGLSMARMTEVGTLVAGNVATKDRALQASEVGINTAFARVVALVNTDADNGSWYVAQQRASDADGVPMNVNWESAPEVQVGSNNEFSVRYFVDRQCSVAAVANPQRECLLRQANTPQSATACKQEDCSYDPPAGRQFRITVRVTTIGRDGQADVSTFVQSLVTKS</sequence>
<evidence type="ECO:0000259" key="1">
    <source>
        <dbReference type="Pfam" id="PF14341"/>
    </source>
</evidence>
<protein>
    <submittedName>
        <fullName evidence="2">PilX N-terminal domain-containing pilus assembly protein</fullName>
    </submittedName>
</protein>
<reference evidence="2" key="1">
    <citation type="submission" date="2022-05" db="EMBL/GenBank/DDBJ databases">
        <title>An RpoN-dependent PEP-CTERM gene is involved in floc formation of an Aquincola tertiaricarbonis strain.</title>
        <authorList>
            <person name="Qiu D."/>
            <person name="Xia M."/>
        </authorList>
    </citation>
    <scope>NUCLEOTIDE SEQUENCE</scope>
    <source>
        <strain evidence="2">RN12</strain>
    </source>
</reference>
<feature type="domain" description="Type 4 fimbrial biogenesis protein PilX N-terminal" evidence="1">
    <location>
        <begin position="8"/>
        <end position="57"/>
    </location>
</feature>
<dbReference type="EMBL" id="CP097636">
    <property type="protein sequence ID" value="URI09711.1"/>
    <property type="molecule type" value="Genomic_DNA"/>
</dbReference>
<dbReference type="InterPro" id="IPR025746">
    <property type="entry name" value="PilX_N_dom"/>
</dbReference>
<evidence type="ECO:0000313" key="3">
    <source>
        <dbReference type="Proteomes" id="UP001056201"/>
    </source>
</evidence>
<accession>A0ABY4SFD0</accession>